<dbReference type="AlphaFoldDB" id="A0AA47NX50"/>
<protein>
    <recommendedName>
        <fullName evidence="4">Reverse transcriptase</fullName>
    </recommendedName>
</protein>
<name>A0AA47NX50_MERPO</name>
<evidence type="ECO:0000256" key="1">
    <source>
        <dbReference type="SAM" id="MobiDB-lite"/>
    </source>
</evidence>
<reference evidence="2" key="1">
    <citation type="journal article" date="2023" name="Front. Mar. Sci.">
        <title>A new Merluccius polli reference genome to investigate the effects of global change in West African waters.</title>
        <authorList>
            <person name="Mateo J.L."/>
            <person name="Blanco-Fernandez C."/>
            <person name="Garcia-Vazquez E."/>
            <person name="Machado-Schiaffino G."/>
        </authorList>
    </citation>
    <scope>NUCLEOTIDE SEQUENCE</scope>
    <source>
        <strain evidence="2">C29</strain>
        <tissue evidence="2">Fin</tissue>
    </source>
</reference>
<gene>
    <name evidence="2" type="ORF">N1851_022917</name>
</gene>
<feature type="region of interest" description="Disordered" evidence="1">
    <location>
        <begin position="256"/>
        <end position="289"/>
    </location>
</feature>
<dbReference type="EMBL" id="JAOPHQ010004268">
    <property type="protein sequence ID" value="KAK0140163.1"/>
    <property type="molecule type" value="Genomic_DNA"/>
</dbReference>
<dbReference type="Proteomes" id="UP001174136">
    <property type="component" value="Unassembled WGS sequence"/>
</dbReference>
<keyword evidence="3" id="KW-1185">Reference proteome</keyword>
<comment type="caution">
    <text evidence="2">The sequence shown here is derived from an EMBL/GenBank/DDBJ whole genome shotgun (WGS) entry which is preliminary data.</text>
</comment>
<evidence type="ECO:0000313" key="2">
    <source>
        <dbReference type="EMBL" id="KAK0140163.1"/>
    </source>
</evidence>
<organism evidence="2 3">
    <name type="scientific">Merluccius polli</name>
    <name type="common">Benguela hake</name>
    <name type="synonym">Merluccius cadenati</name>
    <dbReference type="NCBI Taxonomy" id="89951"/>
    <lineage>
        <taxon>Eukaryota</taxon>
        <taxon>Metazoa</taxon>
        <taxon>Chordata</taxon>
        <taxon>Craniata</taxon>
        <taxon>Vertebrata</taxon>
        <taxon>Euteleostomi</taxon>
        <taxon>Actinopterygii</taxon>
        <taxon>Neopterygii</taxon>
        <taxon>Teleostei</taxon>
        <taxon>Neoteleostei</taxon>
        <taxon>Acanthomorphata</taxon>
        <taxon>Zeiogadaria</taxon>
        <taxon>Gadariae</taxon>
        <taxon>Gadiformes</taxon>
        <taxon>Gadoidei</taxon>
        <taxon>Merlucciidae</taxon>
        <taxon>Merluccius</taxon>
    </lineage>
</organism>
<evidence type="ECO:0008006" key="4">
    <source>
        <dbReference type="Google" id="ProtNLM"/>
    </source>
</evidence>
<proteinExistence type="predicted"/>
<evidence type="ECO:0000313" key="3">
    <source>
        <dbReference type="Proteomes" id="UP001174136"/>
    </source>
</evidence>
<accession>A0AA47NX50</accession>
<sequence>MWLQKIERSGLPGKFKTWLFQHGLLPRLLWLLTIYEMPMTAVEGIERKVNKHLRKWLGIPPSFTSVGLYIRSGQLQLPLSSVVEEFKVAKCRAVMMLKDSPDKMVRGAGVTTRSGCKWAADRHVERAESMLKLKDIIGNPCMGRQGLGSTHFQQWTKADPRQRSDMVQAEVRQLEEDGRWSRAVELGVQGAWTKWDLPKRKITWPELWRLEPFRISFLLRSVYDTLPTPTNLYSKGRYRWRHDKVLRALADILEQERRKKHQPQPRPTPSIQFIREGEKPSSSKKTKQSLLQTAPAWEMRVDLGRKLHFPQVVQTSLRPDMVIWSEEAKKVILIELTVPWKDGCGEVHERKATKYQDLVQQGRDKGWQAWLFPVEVGCRGFPAQSVWNTLTVLGIRGRERKTAARRLGEAAERASCWLWNRREELSWGPGEDGQ</sequence>